<dbReference type="Pfam" id="PF00072">
    <property type="entry name" value="Response_reg"/>
    <property type="match status" value="1"/>
</dbReference>
<dbReference type="OrthoDB" id="7873557at2"/>
<name>A0A2R8AE83_9RHOB</name>
<reference evidence="7 8" key="1">
    <citation type="submission" date="2018-03" db="EMBL/GenBank/DDBJ databases">
        <authorList>
            <person name="Keele B.F."/>
        </authorList>
    </citation>
    <scope>NUCLEOTIDE SEQUENCE [LARGE SCALE GENOMIC DNA]</scope>
    <source>
        <strain evidence="7 8">CeCT 8812</strain>
    </source>
</reference>
<dbReference type="RefSeq" id="WP_108783045.1">
    <property type="nucleotide sequence ID" value="NZ_OMKW01000003.1"/>
</dbReference>
<evidence type="ECO:0000313" key="8">
    <source>
        <dbReference type="Proteomes" id="UP000244932"/>
    </source>
</evidence>
<feature type="domain" description="HPt" evidence="6">
    <location>
        <begin position="160"/>
        <end position="257"/>
    </location>
</feature>
<dbReference type="PANTHER" id="PTHR44591:SF23">
    <property type="entry name" value="CHEY SUBFAMILY"/>
    <property type="match status" value="1"/>
</dbReference>
<dbReference type="CDD" id="cd17546">
    <property type="entry name" value="REC_hyHK_CKI1_RcsC-like"/>
    <property type="match status" value="1"/>
</dbReference>
<keyword evidence="1 4" id="KW-0597">Phosphoprotein</keyword>
<dbReference type="GO" id="GO:0004672">
    <property type="term" value="F:protein kinase activity"/>
    <property type="evidence" value="ECO:0007669"/>
    <property type="project" value="UniProtKB-ARBA"/>
</dbReference>
<evidence type="ECO:0000259" key="6">
    <source>
        <dbReference type="PROSITE" id="PS50894"/>
    </source>
</evidence>
<dbReference type="PROSITE" id="PS50894">
    <property type="entry name" value="HPT"/>
    <property type="match status" value="1"/>
</dbReference>
<evidence type="ECO:0000256" key="2">
    <source>
        <dbReference type="ARBA" id="ARBA00023012"/>
    </source>
</evidence>
<dbReference type="InterPro" id="IPR001789">
    <property type="entry name" value="Sig_transdc_resp-reg_receiver"/>
</dbReference>
<keyword evidence="8" id="KW-1185">Reference proteome</keyword>
<dbReference type="SMART" id="SM00448">
    <property type="entry name" value="REC"/>
    <property type="match status" value="1"/>
</dbReference>
<dbReference type="InterPro" id="IPR008207">
    <property type="entry name" value="Sig_transdc_His_kin_Hpt_dom"/>
</dbReference>
<organism evidence="7 8">
    <name type="scientific">Pontivivens insulae</name>
    <dbReference type="NCBI Taxonomy" id="1639689"/>
    <lineage>
        <taxon>Bacteria</taxon>
        <taxon>Pseudomonadati</taxon>
        <taxon>Pseudomonadota</taxon>
        <taxon>Alphaproteobacteria</taxon>
        <taxon>Rhodobacterales</taxon>
        <taxon>Paracoccaceae</taxon>
        <taxon>Pontivivens</taxon>
    </lineage>
</organism>
<feature type="modified residue" description="Phosphohistidine" evidence="3">
    <location>
        <position position="199"/>
    </location>
</feature>
<dbReference type="InterPro" id="IPR011006">
    <property type="entry name" value="CheY-like_superfamily"/>
</dbReference>
<evidence type="ECO:0000256" key="1">
    <source>
        <dbReference type="ARBA" id="ARBA00022553"/>
    </source>
</evidence>
<gene>
    <name evidence="7" type="primary">divK</name>
    <name evidence="7" type="ORF">POI8812_02686</name>
</gene>
<dbReference type="GO" id="GO:0000160">
    <property type="term" value="P:phosphorelay signal transduction system"/>
    <property type="evidence" value="ECO:0007669"/>
    <property type="project" value="UniProtKB-KW"/>
</dbReference>
<dbReference type="SUPFAM" id="SSF52172">
    <property type="entry name" value="CheY-like"/>
    <property type="match status" value="1"/>
</dbReference>
<dbReference type="PROSITE" id="PS50110">
    <property type="entry name" value="RESPONSE_REGULATORY"/>
    <property type="match status" value="1"/>
</dbReference>
<keyword evidence="2" id="KW-0902">Two-component regulatory system</keyword>
<evidence type="ECO:0000259" key="5">
    <source>
        <dbReference type="PROSITE" id="PS50110"/>
    </source>
</evidence>
<feature type="domain" description="Response regulatory" evidence="5">
    <location>
        <begin position="12"/>
        <end position="126"/>
    </location>
</feature>
<dbReference type="Proteomes" id="UP000244932">
    <property type="component" value="Unassembled WGS sequence"/>
</dbReference>
<dbReference type="AlphaFoldDB" id="A0A2R8AE83"/>
<accession>A0A2R8AE83</accession>
<evidence type="ECO:0000256" key="3">
    <source>
        <dbReference type="PROSITE-ProRule" id="PRU00110"/>
    </source>
</evidence>
<dbReference type="PANTHER" id="PTHR44591">
    <property type="entry name" value="STRESS RESPONSE REGULATOR PROTEIN 1"/>
    <property type="match status" value="1"/>
</dbReference>
<dbReference type="Pfam" id="PF01627">
    <property type="entry name" value="Hpt"/>
    <property type="match status" value="1"/>
</dbReference>
<feature type="modified residue" description="4-aspartylphosphate" evidence="4">
    <location>
        <position position="61"/>
    </location>
</feature>
<proteinExistence type="predicted"/>
<dbReference type="Gene3D" id="3.40.50.2300">
    <property type="match status" value="1"/>
</dbReference>
<dbReference type="EMBL" id="OMKW01000003">
    <property type="protein sequence ID" value="SPF30350.1"/>
    <property type="molecule type" value="Genomic_DNA"/>
</dbReference>
<protein>
    <submittedName>
        <fullName evidence="7">Polar-differentiation response regulator DivK</fullName>
    </submittedName>
</protein>
<dbReference type="InterPro" id="IPR050595">
    <property type="entry name" value="Bact_response_regulator"/>
</dbReference>
<dbReference type="Gene3D" id="1.20.120.160">
    <property type="entry name" value="HPT domain"/>
    <property type="match status" value="1"/>
</dbReference>
<evidence type="ECO:0000256" key="4">
    <source>
        <dbReference type="PROSITE-ProRule" id="PRU00169"/>
    </source>
</evidence>
<sequence>MRPELPDLSGLKVLVAEDNATSLEVVCTMLATMGARTIGARDGLDALEKVRANRPDLILLDLEMPEMSGLDVLQVLAGDADAPPVLCLTGHTAPEYVERVTNLGAAGLLGKPIRKLDALGERVLHAVGQRAKVADVAHLPNPQREALDLEVFRPLAEMMGPEMIRKVLAQMETDIGRTIGDLETASREGDFGKARSAAHVMVSVSGSVGARQLMHRARQISAAAQKMDLDRLQALASGLRKLLDDLICAISAEVDRP</sequence>
<dbReference type="InterPro" id="IPR036641">
    <property type="entry name" value="HPT_dom_sf"/>
</dbReference>
<evidence type="ECO:0000313" key="7">
    <source>
        <dbReference type="EMBL" id="SPF30350.1"/>
    </source>
</evidence>
<dbReference type="SUPFAM" id="SSF47226">
    <property type="entry name" value="Histidine-containing phosphotransfer domain, HPT domain"/>
    <property type="match status" value="1"/>
</dbReference>